<feature type="repeat" description="ANK" evidence="1">
    <location>
        <begin position="27"/>
        <end position="59"/>
    </location>
</feature>
<evidence type="ECO:0000313" key="3">
    <source>
        <dbReference type="Proteomes" id="UP001275084"/>
    </source>
</evidence>
<evidence type="ECO:0000313" key="2">
    <source>
        <dbReference type="EMBL" id="KAK3356437.1"/>
    </source>
</evidence>
<dbReference type="PROSITE" id="PS50088">
    <property type="entry name" value="ANK_REPEAT"/>
    <property type="match status" value="1"/>
</dbReference>
<dbReference type="InterPro" id="IPR002110">
    <property type="entry name" value="Ankyrin_rpt"/>
</dbReference>
<protein>
    <recommendedName>
        <fullName evidence="4">Ankyrin</fullName>
    </recommendedName>
</protein>
<sequence length="145" mass="15187">MGATPLQLADALSKPQCILNVNSFTLNGLSPLHVAAIRDDALACRLRINAGAHVDGSHPASGQTTSLHKACERENYLAAHALVSLGASTTLKDDTGFCAMSHIASSLGPEDTRLPQLVFDYGGDIHSVTDAGVRGQVKWTPLLGD</sequence>
<dbReference type="Gene3D" id="1.25.40.20">
    <property type="entry name" value="Ankyrin repeat-containing domain"/>
    <property type="match status" value="1"/>
</dbReference>
<reference evidence="2" key="1">
    <citation type="journal article" date="2023" name="Mol. Phylogenet. Evol.">
        <title>Genome-scale phylogeny and comparative genomics of the fungal order Sordariales.</title>
        <authorList>
            <person name="Hensen N."/>
            <person name="Bonometti L."/>
            <person name="Westerberg I."/>
            <person name="Brannstrom I.O."/>
            <person name="Guillou S."/>
            <person name="Cros-Aarteil S."/>
            <person name="Calhoun S."/>
            <person name="Haridas S."/>
            <person name="Kuo A."/>
            <person name="Mondo S."/>
            <person name="Pangilinan J."/>
            <person name="Riley R."/>
            <person name="LaButti K."/>
            <person name="Andreopoulos B."/>
            <person name="Lipzen A."/>
            <person name="Chen C."/>
            <person name="Yan M."/>
            <person name="Daum C."/>
            <person name="Ng V."/>
            <person name="Clum A."/>
            <person name="Steindorff A."/>
            <person name="Ohm R.A."/>
            <person name="Martin F."/>
            <person name="Silar P."/>
            <person name="Natvig D.O."/>
            <person name="Lalanne C."/>
            <person name="Gautier V."/>
            <person name="Ament-Velasquez S.L."/>
            <person name="Kruys A."/>
            <person name="Hutchinson M.I."/>
            <person name="Powell A.J."/>
            <person name="Barry K."/>
            <person name="Miller A.N."/>
            <person name="Grigoriev I.V."/>
            <person name="Debuchy R."/>
            <person name="Gladieux P."/>
            <person name="Hiltunen Thoren M."/>
            <person name="Johannesson H."/>
        </authorList>
    </citation>
    <scope>NUCLEOTIDE SEQUENCE</scope>
    <source>
        <strain evidence="2">CBS 955.72</strain>
    </source>
</reference>
<evidence type="ECO:0000256" key="1">
    <source>
        <dbReference type="PROSITE-ProRule" id="PRU00023"/>
    </source>
</evidence>
<gene>
    <name evidence="2" type="ORF">B0T25DRAFT_602923</name>
</gene>
<organism evidence="2 3">
    <name type="scientific">Lasiosphaeria hispida</name>
    <dbReference type="NCBI Taxonomy" id="260671"/>
    <lineage>
        <taxon>Eukaryota</taxon>
        <taxon>Fungi</taxon>
        <taxon>Dikarya</taxon>
        <taxon>Ascomycota</taxon>
        <taxon>Pezizomycotina</taxon>
        <taxon>Sordariomycetes</taxon>
        <taxon>Sordariomycetidae</taxon>
        <taxon>Sordariales</taxon>
        <taxon>Lasiosphaeriaceae</taxon>
        <taxon>Lasiosphaeria</taxon>
    </lineage>
</organism>
<reference evidence="2" key="2">
    <citation type="submission" date="2023-06" db="EMBL/GenBank/DDBJ databases">
        <authorList>
            <consortium name="Lawrence Berkeley National Laboratory"/>
            <person name="Haridas S."/>
            <person name="Hensen N."/>
            <person name="Bonometti L."/>
            <person name="Westerberg I."/>
            <person name="Brannstrom I.O."/>
            <person name="Guillou S."/>
            <person name="Cros-Aarteil S."/>
            <person name="Calhoun S."/>
            <person name="Kuo A."/>
            <person name="Mondo S."/>
            <person name="Pangilinan J."/>
            <person name="Riley R."/>
            <person name="Labutti K."/>
            <person name="Andreopoulos B."/>
            <person name="Lipzen A."/>
            <person name="Chen C."/>
            <person name="Yanf M."/>
            <person name="Daum C."/>
            <person name="Ng V."/>
            <person name="Clum A."/>
            <person name="Steindorff A."/>
            <person name="Ohm R."/>
            <person name="Martin F."/>
            <person name="Silar P."/>
            <person name="Natvig D."/>
            <person name="Lalanne C."/>
            <person name="Gautier V."/>
            <person name="Ament-Velasquez S.L."/>
            <person name="Kruys A."/>
            <person name="Hutchinson M.I."/>
            <person name="Powell A.J."/>
            <person name="Barry K."/>
            <person name="Miller A.N."/>
            <person name="Grigoriev I.V."/>
            <person name="Debuchy R."/>
            <person name="Gladieux P."/>
            <person name="Thoren M.H."/>
            <person name="Johannesson H."/>
        </authorList>
    </citation>
    <scope>NUCLEOTIDE SEQUENCE</scope>
    <source>
        <strain evidence="2">CBS 955.72</strain>
    </source>
</reference>
<dbReference type="Proteomes" id="UP001275084">
    <property type="component" value="Unassembled WGS sequence"/>
</dbReference>
<keyword evidence="1" id="KW-0040">ANK repeat</keyword>
<dbReference type="SUPFAM" id="SSF48403">
    <property type="entry name" value="Ankyrin repeat"/>
    <property type="match status" value="1"/>
</dbReference>
<evidence type="ECO:0008006" key="4">
    <source>
        <dbReference type="Google" id="ProtNLM"/>
    </source>
</evidence>
<dbReference type="AlphaFoldDB" id="A0AAJ0HKA1"/>
<dbReference type="InterPro" id="IPR036770">
    <property type="entry name" value="Ankyrin_rpt-contain_sf"/>
</dbReference>
<dbReference type="PROSITE" id="PS50297">
    <property type="entry name" value="ANK_REP_REGION"/>
    <property type="match status" value="1"/>
</dbReference>
<proteinExistence type="predicted"/>
<keyword evidence="3" id="KW-1185">Reference proteome</keyword>
<dbReference type="EMBL" id="JAUIQD010000003">
    <property type="protein sequence ID" value="KAK3356437.1"/>
    <property type="molecule type" value="Genomic_DNA"/>
</dbReference>
<accession>A0AAJ0HKA1</accession>
<comment type="caution">
    <text evidence="2">The sequence shown here is derived from an EMBL/GenBank/DDBJ whole genome shotgun (WGS) entry which is preliminary data.</text>
</comment>
<name>A0AAJ0HKA1_9PEZI</name>